<protein>
    <submittedName>
        <fullName evidence="7">ABC-type glycerol-3-phosphate transport system substrate-binding protein</fullName>
    </submittedName>
</protein>
<proteinExistence type="predicted"/>
<organism evidence="7 8">
    <name type="scientific">Alkalicoccobacillus murimartini</name>
    <dbReference type="NCBI Taxonomy" id="171685"/>
    <lineage>
        <taxon>Bacteria</taxon>
        <taxon>Bacillati</taxon>
        <taxon>Bacillota</taxon>
        <taxon>Bacilli</taxon>
        <taxon>Bacillales</taxon>
        <taxon>Bacillaceae</taxon>
        <taxon>Alkalicoccobacillus</taxon>
    </lineage>
</organism>
<evidence type="ECO:0000256" key="5">
    <source>
        <dbReference type="ARBA" id="ARBA00023288"/>
    </source>
</evidence>
<keyword evidence="2 6" id="KW-0732">Signal</keyword>
<dbReference type="InterPro" id="IPR050490">
    <property type="entry name" value="Bact_solute-bd_prot1"/>
</dbReference>
<accession>A0ABT9YI55</accession>
<dbReference type="RefSeq" id="WP_306982925.1">
    <property type="nucleotide sequence ID" value="NZ_JAUSUA010000003.1"/>
</dbReference>
<evidence type="ECO:0000256" key="3">
    <source>
        <dbReference type="ARBA" id="ARBA00023136"/>
    </source>
</evidence>
<dbReference type="EMBL" id="JAUSUA010000003">
    <property type="protein sequence ID" value="MDQ0207543.1"/>
    <property type="molecule type" value="Genomic_DNA"/>
</dbReference>
<evidence type="ECO:0000256" key="4">
    <source>
        <dbReference type="ARBA" id="ARBA00023139"/>
    </source>
</evidence>
<keyword evidence="5" id="KW-0449">Lipoprotein</keyword>
<comment type="caution">
    <text evidence="7">The sequence shown here is derived from an EMBL/GenBank/DDBJ whole genome shotgun (WGS) entry which is preliminary data.</text>
</comment>
<dbReference type="PANTHER" id="PTHR43649">
    <property type="entry name" value="ARABINOSE-BINDING PROTEIN-RELATED"/>
    <property type="match status" value="1"/>
</dbReference>
<feature type="chain" id="PRO_5046431501" evidence="6">
    <location>
        <begin position="22"/>
        <end position="420"/>
    </location>
</feature>
<feature type="signal peptide" evidence="6">
    <location>
        <begin position="1"/>
        <end position="21"/>
    </location>
</feature>
<dbReference type="PROSITE" id="PS51257">
    <property type="entry name" value="PROKAR_LIPOPROTEIN"/>
    <property type="match status" value="1"/>
</dbReference>
<evidence type="ECO:0000256" key="2">
    <source>
        <dbReference type="ARBA" id="ARBA00022729"/>
    </source>
</evidence>
<dbReference type="Proteomes" id="UP001225034">
    <property type="component" value="Unassembled WGS sequence"/>
</dbReference>
<keyword evidence="3" id="KW-0472">Membrane</keyword>
<name>A0ABT9YI55_9BACI</name>
<dbReference type="Pfam" id="PF01547">
    <property type="entry name" value="SBP_bac_1"/>
    <property type="match status" value="1"/>
</dbReference>
<dbReference type="InterPro" id="IPR006059">
    <property type="entry name" value="SBP"/>
</dbReference>
<dbReference type="SUPFAM" id="SSF53850">
    <property type="entry name" value="Periplasmic binding protein-like II"/>
    <property type="match status" value="1"/>
</dbReference>
<sequence length="420" mass="47328">MKKIVAPFLLFMLLIITACQSTEEQEEITVWSFTDEGEYAVEAFQEKYPDVKVNFEFIPDSQYETKLRSALATGIRAPDVFALEAAYLRKFIDHPSLESLSDAPYNAEELVGEHYEYIQELERDSEGVLRAVAYQGTTGGFYFRRDLAEEFLGTSDPKEVSAMIETWDDIFNLGERIHEESEGTISILPNSASIGDVQDARVEQPWVVDNELVIDQAKIDALDLVDQAIETNSLAMLDSWSPGWVASMQQGSVLFYPAPSWFLNHVLQSNAPDTSGQWGLASGPAAFSGGGTFYSIYSEGENKELAWEFVKHYGFDEEFLQNLAIDESYYTSHRGANEGVADEISSDFLAGQNYFEFFNEESEKVDSVVRTAFDGDIGEIYGDLLGSYARGNFDSKEAFWERFKRDVQTYYPELTINDGI</sequence>
<evidence type="ECO:0000256" key="6">
    <source>
        <dbReference type="SAM" id="SignalP"/>
    </source>
</evidence>
<evidence type="ECO:0000256" key="1">
    <source>
        <dbReference type="ARBA" id="ARBA00022475"/>
    </source>
</evidence>
<gene>
    <name evidence="7" type="ORF">J2S05_002344</name>
</gene>
<reference evidence="7 8" key="1">
    <citation type="submission" date="2023-07" db="EMBL/GenBank/DDBJ databases">
        <title>Genomic Encyclopedia of Type Strains, Phase IV (KMG-IV): sequencing the most valuable type-strain genomes for metagenomic binning, comparative biology and taxonomic classification.</title>
        <authorList>
            <person name="Goeker M."/>
        </authorList>
    </citation>
    <scope>NUCLEOTIDE SEQUENCE [LARGE SCALE GENOMIC DNA]</scope>
    <source>
        <strain evidence="7 8">DSM 19154</strain>
    </source>
</reference>
<dbReference type="PANTHER" id="PTHR43649:SF33">
    <property type="entry name" value="POLYGALACTURONAN_RHAMNOGALACTURONAN-BINDING PROTEIN YTCQ"/>
    <property type="match status" value="1"/>
</dbReference>
<dbReference type="Gene3D" id="3.40.190.10">
    <property type="entry name" value="Periplasmic binding protein-like II"/>
    <property type="match status" value="1"/>
</dbReference>
<keyword evidence="4" id="KW-0564">Palmitate</keyword>
<evidence type="ECO:0000313" key="7">
    <source>
        <dbReference type="EMBL" id="MDQ0207543.1"/>
    </source>
</evidence>
<keyword evidence="1" id="KW-1003">Cell membrane</keyword>
<evidence type="ECO:0000313" key="8">
    <source>
        <dbReference type="Proteomes" id="UP001225034"/>
    </source>
</evidence>
<keyword evidence="8" id="KW-1185">Reference proteome</keyword>